<name>A0A6P5WD42_9EIME</name>
<reference evidence="4" key="1">
    <citation type="submission" date="2025-08" db="UniProtKB">
        <authorList>
            <consortium name="RefSeq"/>
        </authorList>
    </citation>
    <scope>IDENTIFICATION</scope>
</reference>
<accession>A0A6P5WD42</accession>
<evidence type="ECO:0000313" key="4">
    <source>
        <dbReference type="RefSeq" id="XP_022589320.2"/>
    </source>
</evidence>
<feature type="transmembrane region" description="Helical" evidence="2">
    <location>
        <begin position="170"/>
        <end position="190"/>
    </location>
</feature>
<sequence length="242" mass="27117">MSFVMEAGDFPPEEGEQRSWLKHLEEEARGSPGSGARRRGAAESLQAIRAQKLSKQLFVVWALVLALSTGFLGVHLGARNTKRGKDNAMWLITVALMDYSLMLGSLLLSGIGVWLRDEIYMRQSSMLQVITASWYVIELAFNMAFVVILSKIGGEWQRHGKYTTGQIEKFNTFITILVVLGCLLAPLTFLGSRLSWNLSKVYEVDTVVRKFPERNEMPYQYGTFKGPHGSSLNKSQEYSASP</sequence>
<keyword evidence="3" id="KW-1185">Reference proteome</keyword>
<evidence type="ECO:0000256" key="2">
    <source>
        <dbReference type="SAM" id="Phobius"/>
    </source>
</evidence>
<proteinExistence type="predicted"/>
<keyword evidence="2" id="KW-0472">Membrane</keyword>
<protein>
    <submittedName>
        <fullName evidence="4">Uncharacterized protein LOC34621779</fullName>
    </submittedName>
</protein>
<feature type="transmembrane region" description="Helical" evidence="2">
    <location>
        <begin position="127"/>
        <end position="150"/>
    </location>
</feature>
<feature type="compositionally biased region" description="Polar residues" evidence="1">
    <location>
        <begin position="230"/>
        <end position="242"/>
    </location>
</feature>
<keyword evidence="2" id="KW-0812">Transmembrane</keyword>
<keyword evidence="2" id="KW-1133">Transmembrane helix</keyword>
<feature type="transmembrane region" description="Helical" evidence="2">
    <location>
        <begin position="90"/>
        <end position="115"/>
    </location>
</feature>
<dbReference type="Proteomes" id="UP000515125">
    <property type="component" value="Unplaced"/>
</dbReference>
<evidence type="ECO:0000313" key="3">
    <source>
        <dbReference type="Proteomes" id="UP000515125"/>
    </source>
</evidence>
<organism evidence="3 4">
    <name type="scientific">Cyclospora cayetanensis</name>
    <dbReference type="NCBI Taxonomy" id="88456"/>
    <lineage>
        <taxon>Eukaryota</taxon>
        <taxon>Sar</taxon>
        <taxon>Alveolata</taxon>
        <taxon>Apicomplexa</taxon>
        <taxon>Conoidasida</taxon>
        <taxon>Coccidia</taxon>
        <taxon>Eucoccidiorida</taxon>
        <taxon>Eimeriorina</taxon>
        <taxon>Eimeriidae</taxon>
        <taxon>Cyclospora</taxon>
    </lineage>
</organism>
<feature type="transmembrane region" description="Helical" evidence="2">
    <location>
        <begin position="58"/>
        <end position="78"/>
    </location>
</feature>
<dbReference type="RefSeq" id="XP_022589320.2">
    <property type="nucleotide sequence ID" value="XM_022734972.2"/>
</dbReference>
<dbReference type="GeneID" id="34621779"/>
<dbReference type="AlphaFoldDB" id="A0A6P5WD42"/>
<evidence type="ECO:0000256" key="1">
    <source>
        <dbReference type="SAM" id="MobiDB-lite"/>
    </source>
</evidence>
<feature type="region of interest" description="Disordered" evidence="1">
    <location>
        <begin position="222"/>
        <end position="242"/>
    </location>
</feature>
<gene>
    <name evidence="4" type="primary">LOC34621779</name>
</gene>